<proteinExistence type="predicted"/>
<dbReference type="InterPro" id="IPR048020">
    <property type="entry name" value="Transpos_IS3"/>
</dbReference>
<dbReference type="PANTHER" id="PTHR46889">
    <property type="entry name" value="TRANSPOSASE INSF FOR INSERTION SEQUENCE IS3B-RELATED"/>
    <property type="match status" value="1"/>
</dbReference>
<dbReference type="PANTHER" id="PTHR46889:SF4">
    <property type="entry name" value="TRANSPOSASE INSO FOR INSERTION SEQUENCE ELEMENT IS911B-RELATED"/>
    <property type="match status" value="1"/>
</dbReference>
<sequence>MKTRAGWLYHAVVIDLYTRSVIGWSFSRKRNSELTKSALKMVLARQRPQAGCIFHSDQGIEYAAHEYRELVESAGMTRSMSRKGNPLDNAIVESFFHSMKAELVHQRLFENEIDAVAHIIEYIEFYNRERLHSSLGYQSRSEYEKIAA</sequence>
<dbReference type="Pfam" id="PF00665">
    <property type="entry name" value="rve"/>
    <property type="match status" value="1"/>
</dbReference>
<dbReference type="Gene3D" id="3.30.420.10">
    <property type="entry name" value="Ribonuclease H-like superfamily/Ribonuclease H"/>
    <property type="match status" value="1"/>
</dbReference>
<evidence type="ECO:0000259" key="1">
    <source>
        <dbReference type="PROSITE" id="PS50994"/>
    </source>
</evidence>
<dbReference type="Proteomes" id="UP001321520">
    <property type="component" value="Chromosome"/>
</dbReference>
<dbReference type="Pfam" id="PF13333">
    <property type="entry name" value="rve_2"/>
    <property type="match status" value="1"/>
</dbReference>
<evidence type="ECO:0000313" key="3">
    <source>
        <dbReference type="Proteomes" id="UP001321520"/>
    </source>
</evidence>
<dbReference type="InterPro" id="IPR036397">
    <property type="entry name" value="RNaseH_sf"/>
</dbReference>
<dbReference type="NCBIfam" id="NF033516">
    <property type="entry name" value="transpos_IS3"/>
    <property type="match status" value="1"/>
</dbReference>
<name>A0ABY9EI07_9GAMM</name>
<feature type="domain" description="Integrase catalytic" evidence="1">
    <location>
        <begin position="1"/>
        <end position="147"/>
    </location>
</feature>
<dbReference type="RefSeq" id="WP_301419001.1">
    <property type="nucleotide sequence ID" value="NZ_CP098023.1"/>
</dbReference>
<dbReference type="InterPro" id="IPR001584">
    <property type="entry name" value="Integrase_cat-core"/>
</dbReference>
<reference evidence="2 3" key="1">
    <citation type="submission" date="2022-05" db="EMBL/GenBank/DDBJ databases">
        <title>Microbulbifer sp. nov., isolated from sponge.</title>
        <authorList>
            <person name="Gao L."/>
        </authorList>
    </citation>
    <scope>NUCLEOTIDE SEQUENCE [LARGE SCALE GENOMIC DNA]</scope>
    <source>
        <strain evidence="2 3">MI-G</strain>
    </source>
</reference>
<organism evidence="2 3">
    <name type="scientific">Microbulbifer spongiae</name>
    <dbReference type="NCBI Taxonomy" id="2944933"/>
    <lineage>
        <taxon>Bacteria</taxon>
        <taxon>Pseudomonadati</taxon>
        <taxon>Pseudomonadota</taxon>
        <taxon>Gammaproteobacteria</taxon>
        <taxon>Cellvibrionales</taxon>
        <taxon>Microbulbiferaceae</taxon>
        <taxon>Microbulbifer</taxon>
    </lineage>
</organism>
<accession>A0ABY9EI07</accession>
<gene>
    <name evidence="2" type="ORF">M8T91_03550</name>
</gene>
<dbReference type="EMBL" id="CP098023">
    <property type="protein sequence ID" value="WKD51589.1"/>
    <property type="molecule type" value="Genomic_DNA"/>
</dbReference>
<evidence type="ECO:0000313" key="2">
    <source>
        <dbReference type="EMBL" id="WKD51589.1"/>
    </source>
</evidence>
<dbReference type="InterPro" id="IPR050900">
    <property type="entry name" value="Transposase_IS3/IS150/IS904"/>
</dbReference>
<protein>
    <submittedName>
        <fullName evidence="2">IS3 family transposase</fullName>
    </submittedName>
</protein>
<dbReference type="SUPFAM" id="SSF53098">
    <property type="entry name" value="Ribonuclease H-like"/>
    <property type="match status" value="1"/>
</dbReference>
<keyword evidence="3" id="KW-1185">Reference proteome</keyword>
<dbReference type="InterPro" id="IPR012337">
    <property type="entry name" value="RNaseH-like_sf"/>
</dbReference>
<dbReference type="PROSITE" id="PS50994">
    <property type="entry name" value="INTEGRASE"/>
    <property type="match status" value="1"/>
</dbReference>